<evidence type="ECO:0000256" key="1">
    <source>
        <dbReference type="SAM" id="SignalP"/>
    </source>
</evidence>
<keyword evidence="3" id="KW-1185">Reference proteome</keyword>
<dbReference type="OrthoDB" id="4488198at2759"/>
<dbReference type="Proteomes" id="UP000319257">
    <property type="component" value="Unassembled WGS sequence"/>
</dbReference>
<name>A0A507APG1_9PEZI</name>
<evidence type="ECO:0000313" key="2">
    <source>
        <dbReference type="EMBL" id="TPX11832.1"/>
    </source>
</evidence>
<gene>
    <name evidence="2" type="ORF">E0L32_007569</name>
</gene>
<comment type="caution">
    <text evidence="2">The sequence shown here is derived from an EMBL/GenBank/DDBJ whole genome shotgun (WGS) entry which is preliminary data.</text>
</comment>
<accession>A0A507APG1</accession>
<keyword evidence="1" id="KW-0732">Signal</keyword>
<dbReference type="EMBL" id="SKBQ01000046">
    <property type="protein sequence ID" value="TPX11832.1"/>
    <property type="molecule type" value="Genomic_DNA"/>
</dbReference>
<dbReference type="STRING" id="1093900.A0A507APG1"/>
<feature type="signal peptide" evidence="1">
    <location>
        <begin position="1"/>
        <end position="20"/>
    </location>
</feature>
<protein>
    <submittedName>
        <fullName evidence="2">Uncharacterized protein</fullName>
    </submittedName>
</protein>
<organism evidence="2 3">
    <name type="scientific">Thyridium curvatum</name>
    <dbReference type="NCBI Taxonomy" id="1093900"/>
    <lineage>
        <taxon>Eukaryota</taxon>
        <taxon>Fungi</taxon>
        <taxon>Dikarya</taxon>
        <taxon>Ascomycota</taxon>
        <taxon>Pezizomycotina</taxon>
        <taxon>Sordariomycetes</taxon>
        <taxon>Sordariomycetidae</taxon>
        <taxon>Thyridiales</taxon>
        <taxon>Thyridiaceae</taxon>
        <taxon>Thyridium</taxon>
    </lineage>
</organism>
<sequence length="186" mass="20508">MHYSSAFLVSLLAATAAAKGFVLPANQEDGVYISKGRPHPHSSKFRRDVSTTVKIGNITYDEVTEPGAIEKRGVPWTAVRCDDRNILNEWDYAPARDNLKKSCDKGNKAPAWDGKSGILYARVGSAIWYVCSWGGENPCSTDEINDAEVKMDAECTDEVSAWIEVSNWKKGYGRAISGMEVCDQRP</sequence>
<dbReference type="RefSeq" id="XP_030993543.1">
    <property type="nucleotide sequence ID" value="XM_031142327.1"/>
</dbReference>
<reference evidence="2 3" key="1">
    <citation type="submission" date="2019-06" db="EMBL/GenBank/DDBJ databases">
        <title>Draft genome sequence of the filamentous fungus Phialemoniopsis curvata isolated from diesel fuel.</title>
        <authorList>
            <person name="Varaljay V.A."/>
            <person name="Lyon W.J."/>
            <person name="Crouch A.L."/>
            <person name="Drake C.E."/>
            <person name="Hollomon J.M."/>
            <person name="Nadeau L.J."/>
            <person name="Nunn H.S."/>
            <person name="Stevenson B.S."/>
            <person name="Bojanowski C.L."/>
            <person name="Crookes-Goodson W.J."/>
        </authorList>
    </citation>
    <scope>NUCLEOTIDE SEQUENCE [LARGE SCALE GENOMIC DNA]</scope>
    <source>
        <strain evidence="2 3">D216</strain>
    </source>
</reference>
<dbReference type="AlphaFoldDB" id="A0A507APG1"/>
<dbReference type="GeneID" id="41975016"/>
<dbReference type="InParanoid" id="A0A507APG1"/>
<proteinExistence type="predicted"/>
<evidence type="ECO:0000313" key="3">
    <source>
        <dbReference type="Proteomes" id="UP000319257"/>
    </source>
</evidence>
<feature type="chain" id="PRO_5021406742" evidence="1">
    <location>
        <begin position="21"/>
        <end position="186"/>
    </location>
</feature>